<dbReference type="AlphaFoldDB" id="A0A8S0UKL2"/>
<organism evidence="1 2">
    <name type="scientific">Olea europaea subsp. europaea</name>
    <dbReference type="NCBI Taxonomy" id="158383"/>
    <lineage>
        <taxon>Eukaryota</taxon>
        <taxon>Viridiplantae</taxon>
        <taxon>Streptophyta</taxon>
        <taxon>Embryophyta</taxon>
        <taxon>Tracheophyta</taxon>
        <taxon>Spermatophyta</taxon>
        <taxon>Magnoliopsida</taxon>
        <taxon>eudicotyledons</taxon>
        <taxon>Gunneridae</taxon>
        <taxon>Pentapetalae</taxon>
        <taxon>asterids</taxon>
        <taxon>lamiids</taxon>
        <taxon>Lamiales</taxon>
        <taxon>Oleaceae</taxon>
        <taxon>Oleeae</taxon>
        <taxon>Olea</taxon>
    </lineage>
</organism>
<keyword evidence="1" id="KW-0418">Kinase</keyword>
<evidence type="ECO:0000313" key="1">
    <source>
        <dbReference type="EMBL" id="CAA3016280.1"/>
    </source>
</evidence>
<protein>
    <submittedName>
        <fullName evidence="1">Probable serine threonine- kinase DDB_G0291350</fullName>
    </submittedName>
</protein>
<dbReference type="Gramene" id="OE9A030241T1">
    <property type="protein sequence ID" value="OE9A030241C1"/>
    <property type="gene ID" value="OE9A030241"/>
</dbReference>
<sequence>MGCSFLGLNALYDAVNGGGDVWINENRFRILRQLGEGGFAYVFLVKEVIFDSSNSGISMRIKDSFHHSEWVLLSRSGHRKRSGS</sequence>
<dbReference type="GO" id="GO:0016301">
    <property type="term" value="F:kinase activity"/>
    <property type="evidence" value="ECO:0007669"/>
    <property type="project" value="UniProtKB-KW"/>
</dbReference>
<keyword evidence="2" id="KW-1185">Reference proteome</keyword>
<keyword evidence="1" id="KW-0808">Transferase</keyword>
<name>A0A8S0UKL2_OLEEU</name>
<dbReference type="EMBL" id="CACTIH010007604">
    <property type="protein sequence ID" value="CAA3016280.1"/>
    <property type="molecule type" value="Genomic_DNA"/>
</dbReference>
<comment type="caution">
    <text evidence="1">The sequence shown here is derived from an EMBL/GenBank/DDBJ whole genome shotgun (WGS) entry which is preliminary data.</text>
</comment>
<reference evidence="1 2" key="1">
    <citation type="submission" date="2019-12" db="EMBL/GenBank/DDBJ databases">
        <authorList>
            <person name="Alioto T."/>
            <person name="Alioto T."/>
            <person name="Gomez Garrido J."/>
        </authorList>
    </citation>
    <scope>NUCLEOTIDE SEQUENCE [LARGE SCALE GENOMIC DNA]</scope>
</reference>
<dbReference type="InterPro" id="IPR011009">
    <property type="entry name" value="Kinase-like_dom_sf"/>
</dbReference>
<dbReference type="OrthoDB" id="1715320at2759"/>
<gene>
    <name evidence="1" type="ORF">OLEA9_A030241</name>
</gene>
<accession>A0A8S0UKL2</accession>
<dbReference type="SUPFAM" id="SSF56112">
    <property type="entry name" value="Protein kinase-like (PK-like)"/>
    <property type="match status" value="1"/>
</dbReference>
<proteinExistence type="predicted"/>
<dbReference type="Proteomes" id="UP000594638">
    <property type="component" value="Unassembled WGS sequence"/>
</dbReference>
<evidence type="ECO:0000313" key="2">
    <source>
        <dbReference type="Proteomes" id="UP000594638"/>
    </source>
</evidence>